<evidence type="ECO:0000313" key="2">
    <source>
        <dbReference type="Proteomes" id="UP000236291"/>
    </source>
</evidence>
<name>A0A2K3JYW3_TRIPR</name>
<sequence length="61" mass="6825">MVVMVPQMVVQFGRNRAFVILQLLSCPWKEEPKLEAQLKLSAGVFSKSSPSNVSNHKLLRG</sequence>
<gene>
    <name evidence="1" type="ORF">L195_g059563</name>
</gene>
<dbReference type="AlphaFoldDB" id="A0A2K3JYW3"/>
<dbReference type="Proteomes" id="UP000236291">
    <property type="component" value="Unassembled WGS sequence"/>
</dbReference>
<reference evidence="1 2" key="2">
    <citation type="journal article" date="2017" name="Front. Plant Sci.">
        <title>Gene Classification and Mining of Molecular Markers Useful in Red Clover (Trifolium pratense) Breeding.</title>
        <authorList>
            <person name="Istvanek J."/>
            <person name="Dluhosova J."/>
            <person name="Dluhos P."/>
            <person name="Patkova L."/>
            <person name="Nedelnik J."/>
            <person name="Repkova J."/>
        </authorList>
    </citation>
    <scope>NUCLEOTIDE SEQUENCE [LARGE SCALE GENOMIC DNA]</scope>
    <source>
        <strain evidence="2">cv. Tatra</strain>
        <tissue evidence="1">Young leaves</tissue>
    </source>
</reference>
<reference evidence="1 2" key="1">
    <citation type="journal article" date="2014" name="Am. J. Bot.">
        <title>Genome assembly and annotation for red clover (Trifolium pratense; Fabaceae).</title>
        <authorList>
            <person name="Istvanek J."/>
            <person name="Jaros M."/>
            <person name="Krenek A."/>
            <person name="Repkova J."/>
        </authorList>
    </citation>
    <scope>NUCLEOTIDE SEQUENCE [LARGE SCALE GENOMIC DNA]</scope>
    <source>
        <strain evidence="2">cv. Tatra</strain>
        <tissue evidence="1">Young leaves</tissue>
    </source>
</reference>
<evidence type="ECO:0000313" key="1">
    <source>
        <dbReference type="EMBL" id="PNX59186.1"/>
    </source>
</evidence>
<organism evidence="1 2">
    <name type="scientific">Trifolium pratense</name>
    <name type="common">Red clover</name>
    <dbReference type="NCBI Taxonomy" id="57577"/>
    <lineage>
        <taxon>Eukaryota</taxon>
        <taxon>Viridiplantae</taxon>
        <taxon>Streptophyta</taxon>
        <taxon>Embryophyta</taxon>
        <taxon>Tracheophyta</taxon>
        <taxon>Spermatophyta</taxon>
        <taxon>Magnoliopsida</taxon>
        <taxon>eudicotyledons</taxon>
        <taxon>Gunneridae</taxon>
        <taxon>Pentapetalae</taxon>
        <taxon>rosids</taxon>
        <taxon>fabids</taxon>
        <taxon>Fabales</taxon>
        <taxon>Fabaceae</taxon>
        <taxon>Papilionoideae</taxon>
        <taxon>50 kb inversion clade</taxon>
        <taxon>NPAAA clade</taxon>
        <taxon>Hologalegina</taxon>
        <taxon>IRL clade</taxon>
        <taxon>Trifolieae</taxon>
        <taxon>Trifolium</taxon>
    </lineage>
</organism>
<protein>
    <submittedName>
        <fullName evidence="1">Uncharacterized protein</fullName>
    </submittedName>
</protein>
<proteinExistence type="predicted"/>
<comment type="caution">
    <text evidence="1">The sequence shown here is derived from an EMBL/GenBank/DDBJ whole genome shotgun (WGS) entry which is preliminary data.</text>
</comment>
<accession>A0A2K3JYW3</accession>
<dbReference type="EMBL" id="ASHM01130869">
    <property type="protein sequence ID" value="PNX59186.1"/>
    <property type="molecule type" value="Genomic_DNA"/>
</dbReference>